<sequence length="49" mass="5647">MSCLHEPSHQREVLLDAIHIFFFNVISIQQNGGNMCLRFCGPIRTVFIL</sequence>
<proteinExistence type="predicted"/>
<name>A0A0B7AX64_9EUPU</name>
<protein>
    <submittedName>
        <fullName evidence="1">Uncharacterized protein</fullName>
    </submittedName>
</protein>
<reference evidence="1" key="1">
    <citation type="submission" date="2014-12" db="EMBL/GenBank/DDBJ databases">
        <title>Insight into the proteome of Arion vulgaris.</title>
        <authorList>
            <person name="Aradska J."/>
            <person name="Bulat T."/>
            <person name="Smidak R."/>
            <person name="Sarate P."/>
            <person name="Gangsoo J."/>
            <person name="Sialana F."/>
            <person name="Bilban M."/>
            <person name="Lubec G."/>
        </authorList>
    </citation>
    <scope>NUCLEOTIDE SEQUENCE</scope>
    <source>
        <tissue evidence="1">Skin</tissue>
    </source>
</reference>
<evidence type="ECO:0000313" key="1">
    <source>
        <dbReference type="EMBL" id="CEK85247.1"/>
    </source>
</evidence>
<accession>A0A0B7AX64</accession>
<gene>
    <name evidence="1" type="primary">ORF147135</name>
</gene>
<organism evidence="1">
    <name type="scientific">Arion vulgaris</name>
    <dbReference type="NCBI Taxonomy" id="1028688"/>
    <lineage>
        <taxon>Eukaryota</taxon>
        <taxon>Metazoa</taxon>
        <taxon>Spiralia</taxon>
        <taxon>Lophotrochozoa</taxon>
        <taxon>Mollusca</taxon>
        <taxon>Gastropoda</taxon>
        <taxon>Heterobranchia</taxon>
        <taxon>Euthyneura</taxon>
        <taxon>Panpulmonata</taxon>
        <taxon>Eupulmonata</taxon>
        <taxon>Stylommatophora</taxon>
        <taxon>Helicina</taxon>
        <taxon>Arionoidea</taxon>
        <taxon>Arionidae</taxon>
        <taxon>Arion</taxon>
    </lineage>
</organism>
<dbReference type="AlphaFoldDB" id="A0A0B7AX64"/>
<dbReference type="EMBL" id="HACG01038382">
    <property type="protein sequence ID" value="CEK85247.1"/>
    <property type="molecule type" value="Transcribed_RNA"/>
</dbReference>